<organism evidence="2 3">
    <name type="scientific">Schistosoma mattheei</name>
    <dbReference type="NCBI Taxonomy" id="31246"/>
    <lineage>
        <taxon>Eukaryota</taxon>
        <taxon>Metazoa</taxon>
        <taxon>Spiralia</taxon>
        <taxon>Lophotrochozoa</taxon>
        <taxon>Platyhelminthes</taxon>
        <taxon>Trematoda</taxon>
        <taxon>Digenea</taxon>
        <taxon>Strigeidida</taxon>
        <taxon>Schistosomatoidea</taxon>
        <taxon>Schistosomatidae</taxon>
        <taxon>Schistosoma</taxon>
    </lineage>
</organism>
<gene>
    <name evidence="2" type="ORF">SMTD_LOCUS12441</name>
</gene>
<evidence type="ECO:0000259" key="1">
    <source>
        <dbReference type="Pfam" id="PF16178"/>
    </source>
</evidence>
<protein>
    <recommendedName>
        <fullName evidence="1">Anoctamin dimerisation domain-containing protein</fullName>
    </recommendedName>
</protein>
<dbReference type="GO" id="GO:0046983">
    <property type="term" value="F:protein dimerization activity"/>
    <property type="evidence" value="ECO:0007669"/>
    <property type="project" value="InterPro"/>
</dbReference>
<keyword evidence="3" id="KW-1185">Reference proteome</keyword>
<accession>A0A3P8ITK8</accession>
<name>A0A3P8ITK8_9TREM</name>
<feature type="domain" description="Anoctamin dimerisation" evidence="1">
    <location>
        <begin position="2"/>
        <end position="48"/>
    </location>
</feature>
<dbReference type="Pfam" id="PF16178">
    <property type="entry name" value="Anoct_dimer"/>
    <property type="match status" value="1"/>
</dbReference>
<dbReference type="AlphaFoldDB" id="A0A3P8ITK8"/>
<evidence type="ECO:0000313" key="3">
    <source>
        <dbReference type="Proteomes" id="UP000269396"/>
    </source>
</evidence>
<dbReference type="Proteomes" id="UP000269396">
    <property type="component" value="Unassembled WGS sequence"/>
</dbReference>
<proteinExistence type="predicted"/>
<dbReference type="EMBL" id="UZAL01032444">
    <property type="protein sequence ID" value="VDP60943.1"/>
    <property type="molecule type" value="Genomic_DNA"/>
</dbReference>
<dbReference type="InterPro" id="IPR032394">
    <property type="entry name" value="Anoct_dimer"/>
</dbReference>
<reference evidence="2 3" key="1">
    <citation type="submission" date="2018-11" db="EMBL/GenBank/DDBJ databases">
        <authorList>
            <consortium name="Pathogen Informatics"/>
        </authorList>
    </citation>
    <scope>NUCLEOTIDE SEQUENCE [LARGE SCALE GENOMIC DNA]</scope>
    <source>
        <strain>Denwood</strain>
        <strain evidence="3">Zambia</strain>
    </source>
</reference>
<sequence length="56" mass="6740">MYFRDGKRRTDYVLAYRFSTSKYNDQNRRLLFLNELAKQKIEIEVSKSVLFLSLSS</sequence>
<evidence type="ECO:0000313" key="2">
    <source>
        <dbReference type="EMBL" id="VDP60943.1"/>
    </source>
</evidence>